<feature type="compositionally biased region" description="Basic residues" evidence="1">
    <location>
        <begin position="16"/>
        <end position="25"/>
    </location>
</feature>
<dbReference type="OrthoDB" id="551302at2759"/>
<dbReference type="RefSeq" id="XP_029222548.1">
    <property type="nucleotide sequence ID" value="XM_029359635.1"/>
</dbReference>
<name>A0A2A9MKQ9_BESBE</name>
<organism evidence="2 3">
    <name type="scientific">Besnoitia besnoiti</name>
    <name type="common">Apicomplexan protozoan</name>
    <dbReference type="NCBI Taxonomy" id="94643"/>
    <lineage>
        <taxon>Eukaryota</taxon>
        <taxon>Sar</taxon>
        <taxon>Alveolata</taxon>
        <taxon>Apicomplexa</taxon>
        <taxon>Conoidasida</taxon>
        <taxon>Coccidia</taxon>
        <taxon>Eucoccidiorida</taxon>
        <taxon>Eimeriorina</taxon>
        <taxon>Sarcocystidae</taxon>
        <taxon>Besnoitia</taxon>
    </lineage>
</organism>
<reference evidence="2 3" key="1">
    <citation type="submission" date="2017-09" db="EMBL/GenBank/DDBJ databases">
        <title>Genome sequencing of Besnoitia besnoiti strain Bb-Ger1.</title>
        <authorList>
            <person name="Schares G."/>
            <person name="Venepally P."/>
            <person name="Lorenzi H.A."/>
        </authorList>
    </citation>
    <scope>NUCLEOTIDE SEQUENCE [LARGE SCALE GENOMIC DNA]</scope>
    <source>
        <strain evidence="2 3">Bb-Ger1</strain>
    </source>
</reference>
<dbReference type="GO" id="GO:0009966">
    <property type="term" value="P:regulation of signal transduction"/>
    <property type="evidence" value="ECO:0007669"/>
    <property type="project" value="InterPro"/>
</dbReference>
<dbReference type="InterPro" id="IPR007062">
    <property type="entry name" value="PPI-2"/>
</dbReference>
<dbReference type="EMBL" id="NWUJ01000001">
    <property type="protein sequence ID" value="PFH38539.1"/>
    <property type="molecule type" value="Genomic_DNA"/>
</dbReference>
<proteinExistence type="predicted"/>
<dbReference type="Pfam" id="PF04979">
    <property type="entry name" value="IPP-2"/>
    <property type="match status" value="1"/>
</dbReference>
<dbReference type="VEuPathDB" id="ToxoDB:BESB_008810"/>
<dbReference type="AlphaFoldDB" id="A0A2A9MKQ9"/>
<dbReference type="Gene3D" id="6.10.250.1050">
    <property type="match status" value="1"/>
</dbReference>
<evidence type="ECO:0000313" key="3">
    <source>
        <dbReference type="Proteomes" id="UP000224006"/>
    </source>
</evidence>
<protein>
    <submittedName>
        <fullName evidence="2">Protein phosphatase inhibitor IPP2</fullName>
    </submittedName>
</protein>
<feature type="region of interest" description="Disordered" evidence="1">
    <location>
        <begin position="1"/>
        <end position="80"/>
    </location>
</feature>
<keyword evidence="3" id="KW-1185">Reference proteome</keyword>
<dbReference type="PANTHER" id="PTHR12398">
    <property type="entry name" value="PROTEIN PHOSPHATASE INHIBITOR"/>
    <property type="match status" value="1"/>
</dbReference>
<gene>
    <name evidence="2" type="ORF">BESB_008810</name>
</gene>
<accession>A0A2A9MKQ9</accession>
<dbReference type="STRING" id="94643.A0A2A9MKQ9"/>
<feature type="compositionally biased region" description="Basic and acidic residues" evidence="1">
    <location>
        <begin position="26"/>
        <end position="67"/>
    </location>
</feature>
<dbReference type="GeneID" id="40305943"/>
<evidence type="ECO:0000256" key="1">
    <source>
        <dbReference type="SAM" id="MobiDB-lite"/>
    </source>
</evidence>
<sequence>MPEAGDGNPSSDRQRNHSALRKPKPRSAEEQKHLKWDEEVIAEHDLERGTRMKIDEPPTPYHRRESDASGGDEQGSLPPSDAVCAAALQACLEHLEVNEHGQALNEEELKEKRRHDFEQRRKQHYNEFERVKLMRASAHDVEEEDD</sequence>
<dbReference type="PANTHER" id="PTHR12398:SF20">
    <property type="entry name" value="PROTEIN PHOSPHATASE 1 REGULATORY INHIBITOR SUBUNIT 2"/>
    <property type="match status" value="1"/>
</dbReference>
<dbReference type="Proteomes" id="UP000224006">
    <property type="component" value="Chromosome I"/>
</dbReference>
<dbReference type="GO" id="GO:0004864">
    <property type="term" value="F:protein phosphatase inhibitor activity"/>
    <property type="evidence" value="ECO:0007669"/>
    <property type="project" value="InterPro"/>
</dbReference>
<evidence type="ECO:0000313" key="2">
    <source>
        <dbReference type="EMBL" id="PFH38539.1"/>
    </source>
</evidence>
<dbReference type="KEGG" id="bbes:BESB_008810"/>
<comment type="caution">
    <text evidence="2">The sequence shown here is derived from an EMBL/GenBank/DDBJ whole genome shotgun (WGS) entry which is preliminary data.</text>
</comment>